<dbReference type="GO" id="GO:0003697">
    <property type="term" value="F:single-stranded DNA binding"/>
    <property type="evidence" value="ECO:0007669"/>
    <property type="project" value="InterPro"/>
</dbReference>
<feature type="compositionally biased region" description="Low complexity" evidence="1">
    <location>
        <begin position="155"/>
        <end position="169"/>
    </location>
</feature>
<dbReference type="GO" id="GO:0006270">
    <property type="term" value="P:DNA replication initiation"/>
    <property type="evidence" value="ECO:0007669"/>
    <property type="project" value="InterPro"/>
</dbReference>
<accession>A0A1S3Y6N4</accession>
<dbReference type="InterPro" id="IPR040184">
    <property type="entry name" value="Mcm10"/>
</dbReference>
<evidence type="ECO:0000256" key="1">
    <source>
        <dbReference type="SAM" id="MobiDB-lite"/>
    </source>
</evidence>
<dbReference type="GO" id="GO:0003690">
    <property type="term" value="F:double-stranded DNA binding"/>
    <property type="evidence" value="ECO:0007669"/>
    <property type="project" value="InterPro"/>
</dbReference>
<gene>
    <name evidence="2" type="primary">LOC107772839</name>
</gene>
<organism evidence="2">
    <name type="scientific">Nicotiana tabacum</name>
    <name type="common">Common tobacco</name>
    <dbReference type="NCBI Taxonomy" id="4097"/>
    <lineage>
        <taxon>Eukaryota</taxon>
        <taxon>Viridiplantae</taxon>
        <taxon>Streptophyta</taxon>
        <taxon>Embryophyta</taxon>
        <taxon>Tracheophyta</taxon>
        <taxon>Spermatophyta</taxon>
        <taxon>Magnoliopsida</taxon>
        <taxon>eudicotyledons</taxon>
        <taxon>Gunneridae</taxon>
        <taxon>Pentapetalae</taxon>
        <taxon>asterids</taxon>
        <taxon>lamiids</taxon>
        <taxon>Solanales</taxon>
        <taxon>Solanaceae</taxon>
        <taxon>Nicotianoideae</taxon>
        <taxon>Nicotianeae</taxon>
        <taxon>Nicotiana</taxon>
    </lineage>
</organism>
<evidence type="ECO:0000313" key="2">
    <source>
        <dbReference type="RefSeq" id="XP_016447790.1"/>
    </source>
</evidence>
<feature type="compositionally biased region" description="Basic and acidic residues" evidence="1">
    <location>
        <begin position="116"/>
        <end position="129"/>
    </location>
</feature>
<proteinExistence type="predicted"/>
<dbReference type="OrthoDB" id="273123at2759"/>
<feature type="compositionally biased region" description="Polar residues" evidence="1">
    <location>
        <begin position="104"/>
        <end position="115"/>
    </location>
</feature>
<evidence type="ECO:0008006" key="3">
    <source>
        <dbReference type="Google" id="ProtNLM"/>
    </source>
</evidence>
<dbReference type="RefSeq" id="XP_016447790.1">
    <property type="nucleotide sequence ID" value="XM_016592304.1"/>
</dbReference>
<protein>
    <recommendedName>
        <fullName evidence="3">Protein MCM10 homolog</fullName>
    </recommendedName>
</protein>
<dbReference type="AlphaFoldDB" id="A0A1S3Y6N4"/>
<reference evidence="2" key="1">
    <citation type="submission" date="2025-08" db="UniProtKB">
        <authorList>
            <consortium name="RefSeq"/>
        </authorList>
    </citation>
    <scope>IDENTIFICATION</scope>
</reference>
<dbReference type="PaxDb" id="4097-A0A1S3Y6N4"/>
<feature type="compositionally biased region" description="Basic and acidic residues" evidence="1">
    <location>
        <begin position="138"/>
        <end position="150"/>
    </location>
</feature>
<dbReference type="KEGG" id="nta:107772839"/>
<dbReference type="PANTHER" id="PTHR13454">
    <property type="entry name" value="PROTEIN MCM10 HOMOLOG"/>
    <property type="match status" value="1"/>
</dbReference>
<feature type="region of interest" description="Disordered" evidence="1">
    <location>
        <begin position="104"/>
        <end position="187"/>
    </location>
</feature>
<name>A0A1S3Y6N4_TOBAC</name>
<dbReference type="PANTHER" id="PTHR13454:SF11">
    <property type="entry name" value="PROTEIN MCM10 HOMOLOG"/>
    <property type="match status" value="1"/>
</dbReference>
<dbReference type="STRING" id="4097.A0A1S3Y6N4"/>
<sequence length="187" mass="21060">MACTLVINKRRGTYCSYHKQRTSEKYSSTTRAELKGGNLRTGFRDHLKSEGIYMVNPLADKTNFTKSAAPLKLLSVDGLKKALSNAGKVTTNIHSQGIRFLSQMTGKLNSNNTKESITDRDQTRNRTNERSSSTKRKNLSEIRSSHSFEHKKPKVGQQQQQNNSGQKPVQVKEKMIELDLVSSDDEL</sequence>